<dbReference type="EC" id="4.1.3.4" evidence="5"/>
<proteinExistence type="inferred from homology"/>
<reference evidence="5 6" key="1">
    <citation type="journal article" date="2013" name="Int. J. Syst. Evol. Microbiol.">
        <title>Ilumatobacter nonamiense sp. nov. and Ilumatobacter coccineum sp. nov., isolated from seashore sand.</title>
        <authorList>
            <person name="Matsumoto A."/>
            <person name="Kasai H."/>
            <person name="Matsuo Y."/>
            <person name="Shizuri Y."/>
            <person name="Ichikawa N."/>
            <person name="Fujita N."/>
            <person name="Omura S."/>
            <person name="Takahashi Y."/>
        </authorList>
    </citation>
    <scope>NUCLEOTIDE SEQUENCE [LARGE SCALE GENOMIC DNA]</scope>
    <source>
        <strain evidence="6">NBRC 103263 / KCTC 29153 / YM16-304</strain>
    </source>
</reference>
<dbReference type="Pfam" id="PF00682">
    <property type="entry name" value="HMGL-like"/>
    <property type="match status" value="1"/>
</dbReference>
<evidence type="ECO:0000313" key="5">
    <source>
        <dbReference type="EMBL" id="BAN01734.1"/>
    </source>
</evidence>
<keyword evidence="3 5" id="KW-0456">Lyase</keyword>
<dbReference type="KEGG" id="aym:YM304_14200"/>
<dbReference type="GO" id="GO:0004419">
    <property type="term" value="F:hydroxymethylglutaryl-CoA lyase activity"/>
    <property type="evidence" value="ECO:0007669"/>
    <property type="project" value="UniProtKB-EC"/>
</dbReference>
<dbReference type="EMBL" id="AP012057">
    <property type="protein sequence ID" value="BAN01734.1"/>
    <property type="molecule type" value="Genomic_DNA"/>
</dbReference>
<dbReference type="SUPFAM" id="SSF51569">
    <property type="entry name" value="Aldolase"/>
    <property type="match status" value="1"/>
</dbReference>
<dbReference type="GO" id="GO:0006552">
    <property type="term" value="P:L-leucine catabolic process"/>
    <property type="evidence" value="ECO:0007669"/>
    <property type="project" value="TreeGrafter"/>
</dbReference>
<dbReference type="GO" id="GO:0046872">
    <property type="term" value="F:metal ion binding"/>
    <property type="evidence" value="ECO:0007669"/>
    <property type="project" value="UniProtKB-KW"/>
</dbReference>
<dbReference type="GO" id="GO:0046951">
    <property type="term" value="P:ketone body biosynthetic process"/>
    <property type="evidence" value="ECO:0007669"/>
    <property type="project" value="TreeGrafter"/>
</dbReference>
<evidence type="ECO:0000256" key="1">
    <source>
        <dbReference type="ARBA" id="ARBA00009405"/>
    </source>
</evidence>
<dbReference type="AlphaFoldDB" id="A0A6C7E0B1"/>
<keyword evidence="6" id="KW-1185">Reference proteome</keyword>
<evidence type="ECO:0000313" key="6">
    <source>
        <dbReference type="Proteomes" id="UP000011863"/>
    </source>
</evidence>
<dbReference type="InterPro" id="IPR043594">
    <property type="entry name" value="HMGL"/>
</dbReference>
<protein>
    <submittedName>
        <fullName evidence="5">Hydroxymethylglutaryl-CoA lyase</fullName>
        <ecNumber evidence="5">4.1.3.4</ecNumber>
    </submittedName>
</protein>
<feature type="domain" description="Pyruvate carboxyltransferase" evidence="4">
    <location>
        <begin position="7"/>
        <end position="273"/>
    </location>
</feature>
<dbReference type="RefSeq" id="WP_015440981.1">
    <property type="nucleotide sequence ID" value="NC_020520.1"/>
</dbReference>
<evidence type="ECO:0000256" key="2">
    <source>
        <dbReference type="ARBA" id="ARBA00022723"/>
    </source>
</evidence>
<dbReference type="InterPro" id="IPR013785">
    <property type="entry name" value="Aldolase_TIM"/>
</dbReference>
<keyword evidence="2" id="KW-0479">Metal-binding</keyword>
<organism evidence="5 6">
    <name type="scientific">Ilumatobacter coccineus (strain NBRC 103263 / KCTC 29153 / YM16-304)</name>
    <dbReference type="NCBI Taxonomy" id="1313172"/>
    <lineage>
        <taxon>Bacteria</taxon>
        <taxon>Bacillati</taxon>
        <taxon>Actinomycetota</taxon>
        <taxon>Acidimicrobiia</taxon>
        <taxon>Acidimicrobiales</taxon>
        <taxon>Ilumatobacteraceae</taxon>
        <taxon>Ilumatobacter</taxon>
    </lineage>
</organism>
<dbReference type="InterPro" id="IPR000891">
    <property type="entry name" value="PYR_CT"/>
</dbReference>
<dbReference type="NCBIfam" id="NF004283">
    <property type="entry name" value="PRK05692.1"/>
    <property type="match status" value="1"/>
</dbReference>
<name>A0A6C7E0B1_ILUCY</name>
<evidence type="ECO:0000256" key="3">
    <source>
        <dbReference type="ARBA" id="ARBA00023239"/>
    </source>
</evidence>
<dbReference type="OrthoDB" id="9784013at2"/>
<dbReference type="PANTHER" id="PTHR42738">
    <property type="entry name" value="HYDROXYMETHYLGLUTARYL-COA LYASE"/>
    <property type="match status" value="1"/>
</dbReference>
<dbReference type="PROSITE" id="PS50991">
    <property type="entry name" value="PYR_CT"/>
    <property type="match status" value="1"/>
</dbReference>
<comment type="similarity">
    <text evidence="1">Belongs to the HMG-CoA lyase family.</text>
</comment>
<sequence length="299" mass="30210">MTFPRSVLLRDVSLRDGLQDEAPVSTEVKLALFEALVAAGIRELELTSFVRPDRVPAMADADALCAATDGADVIRWGLVLNRRGAERALAAGLTHLQYVISVSDTHSRHNAGAGTDDAIAAFEAAAVPAIDAGATVEMTLSTAFGCPYEQRIDPARVVDVARRVAAAGATSIGLADTIGVAVPTEVAALTQAVADAVGDDASIGAHLHDTRGLAIANGLAALEHGATRLDAAVGGLGGCPFAPGASGNVAIEDLAHGLDGMGIDTGLSIDRLVDAARLACDAVGRPVASAVGIAGPRFA</sequence>
<gene>
    <name evidence="5" type="ORF">YM304_14200</name>
</gene>
<dbReference type="Proteomes" id="UP000011863">
    <property type="component" value="Chromosome"/>
</dbReference>
<dbReference type="Gene3D" id="3.20.20.70">
    <property type="entry name" value="Aldolase class I"/>
    <property type="match status" value="1"/>
</dbReference>
<dbReference type="PANTHER" id="PTHR42738:SF7">
    <property type="entry name" value="HYDROXYMETHYLGLUTARYL-COA LYASE"/>
    <property type="match status" value="1"/>
</dbReference>
<accession>A0A6C7E0B1</accession>
<dbReference type="CDD" id="cd07938">
    <property type="entry name" value="DRE_TIM_HMGL"/>
    <property type="match status" value="1"/>
</dbReference>
<evidence type="ECO:0000259" key="4">
    <source>
        <dbReference type="PROSITE" id="PS50991"/>
    </source>
</evidence>